<dbReference type="InterPro" id="IPR027385">
    <property type="entry name" value="Beta-barrel_OMP"/>
</dbReference>
<keyword evidence="5" id="KW-1185">Reference proteome</keyword>
<evidence type="ECO:0000259" key="3">
    <source>
        <dbReference type="Pfam" id="PF13505"/>
    </source>
</evidence>
<feature type="chain" id="PRO_5032498626" description="Outer membrane protein beta-barrel domain-containing protein" evidence="2">
    <location>
        <begin position="21"/>
        <end position="200"/>
    </location>
</feature>
<evidence type="ECO:0000256" key="1">
    <source>
        <dbReference type="ARBA" id="ARBA00022729"/>
    </source>
</evidence>
<dbReference type="Proteomes" id="UP000557307">
    <property type="component" value="Unassembled WGS sequence"/>
</dbReference>
<gene>
    <name evidence="4" type="ORF">HNQ92_003918</name>
</gene>
<dbReference type="AlphaFoldDB" id="A0A840U023"/>
<reference evidence="4 5" key="1">
    <citation type="submission" date="2020-08" db="EMBL/GenBank/DDBJ databases">
        <title>Genomic Encyclopedia of Type Strains, Phase IV (KMG-IV): sequencing the most valuable type-strain genomes for metagenomic binning, comparative biology and taxonomic classification.</title>
        <authorList>
            <person name="Goeker M."/>
        </authorList>
    </citation>
    <scope>NUCLEOTIDE SEQUENCE [LARGE SCALE GENOMIC DNA]</scope>
    <source>
        <strain evidence="4 5">DSM 105074</strain>
    </source>
</reference>
<keyword evidence="1 2" id="KW-0732">Signal</keyword>
<proteinExistence type="predicted"/>
<name>A0A840U023_9BACT</name>
<evidence type="ECO:0000256" key="2">
    <source>
        <dbReference type="SAM" id="SignalP"/>
    </source>
</evidence>
<dbReference type="Pfam" id="PF13505">
    <property type="entry name" value="OMP_b-brl"/>
    <property type="match status" value="1"/>
</dbReference>
<comment type="caution">
    <text evidence="4">The sequence shown here is derived from an EMBL/GenBank/DDBJ whole genome shotgun (WGS) entry which is preliminary data.</text>
</comment>
<feature type="signal peptide" evidence="2">
    <location>
        <begin position="1"/>
        <end position="20"/>
    </location>
</feature>
<sequence>MKKILLLVVAACAGLSVAEAQTHVRVNPKVGVHLSALNTEESLVDAGNARAGASAGLDLRIGARKFFFQPGIFISGTTLDFVNENTTGTEIRNRAAATFVRVPLNAGVYLVGNNSQDVGFRIRANAGVIPAYLVGYRNREAQGNIARADINDFQTNLNAGIGFDLGPITIDAGAEFGINNYFSRFDGKTVALGLKAGFVF</sequence>
<protein>
    <recommendedName>
        <fullName evidence="3">Outer membrane protein beta-barrel domain-containing protein</fullName>
    </recommendedName>
</protein>
<feature type="domain" description="Outer membrane protein beta-barrel" evidence="3">
    <location>
        <begin position="7"/>
        <end position="198"/>
    </location>
</feature>
<dbReference type="EMBL" id="JACHGF010000007">
    <property type="protein sequence ID" value="MBB5285758.1"/>
    <property type="molecule type" value="Genomic_DNA"/>
</dbReference>
<evidence type="ECO:0000313" key="5">
    <source>
        <dbReference type="Proteomes" id="UP000557307"/>
    </source>
</evidence>
<organism evidence="4 5">
    <name type="scientific">Rhabdobacter roseus</name>
    <dbReference type="NCBI Taxonomy" id="1655419"/>
    <lineage>
        <taxon>Bacteria</taxon>
        <taxon>Pseudomonadati</taxon>
        <taxon>Bacteroidota</taxon>
        <taxon>Cytophagia</taxon>
        <taxon>Cytophagales</taxon>
        <taxon>Cytophagaceae</taxon>
        <taxon>Rhabdobacter</taxon>
    </lineage>
</organism>
<dbReference type="RefSeq" id="WP_184176245.1">
    <property type="nucleotide sequence ID" value="NZ_JACHGF010000007.1"/>
</dbReference>
<evidence type="ECO:0000313" key="4">
    <source>
        <dbReference type="EMBL" id="MBB5285758.1"/>
    </source>
</evidence>
<accession>A0A840U023</accession>